<evidence type="ECO:0000313" key="2">
    <source>
        <dbReference type="EMBL" id="CUS93972.1"/>
    </source>
</evidence>
<accession>A0A0P1LK26</accession>
<organism evidence="3 4">
    <name type="scientific">Candidatus Kryptonium thompsonii</name>
    <dbReference type="NCBI Taxonomy" id="1633631"/>
    <lineage>
        <taxon>Bacteria</taxon>
        <taxon>Pseudomonadati</taxon>
        <taxon>Candidatus Kryptoniota</taxon>
        <taxon>Candidatus Kryptonium</taxon>
    </lineage>
</organism>
<keyword evidence="1" id="KW-0732">Signal</keyword>
<dbReference type="PANTHER" id="PTHR35869:SF1">
    <property type="entry name" value="OUTER-MEMBRANE LIPOPROTEIN CARRIER PROTEIN"/>
    <property type="match status" value="1"/>
</dbReference>
<dbReference type="InterPro" id="IPR029046">
    <property type="entry name" value="LolA/LolB/LppX"/>
</dbReference>
<evidence type="ECO:0000256" key="1">
    <source>
        <dbReference type="ARBA" id="ARBA00022729"/>
    </source>
</evidence>
<dbReference type="EMBL" id="CZVI01000041">
    <property type="protein sequence ID" value="CUS93972.1"/>
    <property type="molecule type" value="Genomic_DNA"/>
</dbReference>
<dbReference type="CDD" id="cd16325">
    <property type="entry name" value="LolA"/>
    <property type="match status" value="1"/>
</dbReference>
<gene>
    <name evidence="3" type="ORF">JGI4_02352</name>
    <name evidence="2" type="ORF">JGI8_01904</name>
</gene>
<dbReference type="Pfam" id="PF03548">
    <property type="entry name" value="LolA"/>
    <property type="match status" value="1"/>
</dbReference>
<sequence>MSYNFLRIFVFLTLVFEIALSQTGGEIIERLKKKYASVDDAVVKFEQKVKYGVSKFEQSFSGTLYFKKKNKYRIETEEQVVVTDGNTSWLYSKVNKQVIIDRYKEDQNAVSPDKFLFSISDEYIPVVLKVEKVDNKKVYIVKLTPKNENSAIESAKIWVVDGDWDVTKVEITDINGTVTTYNVKSVKLNSGVKDDVFKFVVPPSVKVVDLR</sequence>
<dbReference type="Proteomes" id="UP000182200">
    <property type="component" value="Unassembled WGS sequence"/>
</dbReference>
<dbReference type="Gene3D" id="2.50.20.10">
    <property type="entry name" value="Lipoprotein localisation LolA/LolB/LppX"/>
    <property type="match status" value="1"/>
</dbReference>
<evidence type="ECO:0000313" key="4">
    <source>
        <dbReference type="Proteomes" id="UP000182011"/>
    </source>
</evidence>
<accession>A0A0P1MY93</accession>
<evidence type="ECO:0000313" key="5">
    <source>
        <dbReference type="Proteomes" id="UP000182200"/>
    </source>
</evidence>
<reference evidence="2 5" key="1">
    <citation type="submission" date="2015-11" db="EMBL/GenBank/DDBJ databases">
        <authorList>
            <person name="Varghese N."/>
        </authorList>
    </citation>
    <scope>NUCLEOTIDE SEQUENCE [LARGE SCALE GENOMIC DNA]</scope>
    <source>
        <strain evidence="2 5">JGI-8</strain>
    </source>
</reference>
<dbReference type="InterPro" id="IPR004564">
    <property type="entry name" value="OM_lipoprot_carrier_LolA-like"/>
</dbReference>
<dbReference type="OrthoDB" id="9810685at2"/>
<accession>A0A0P1LSY4</accession>
<accession>A0A0P1MXW4</accession>
<dbReference type="EMBL" id="FAOP01000018">
    <property type="protein sequence ID" value="CUU09381.1"/>
    <property type="molecule type" value="Genomic_DNA"/>
</dbReference>
<dbReference type="AlphaFoldDB" id="A0A0P1LFV3"/>
<keyword evidence="5" id="KW-1185">Reference proteome</keyword>
<dbReference type="PANTHER" id="PTHR35869">
    <property type="entry name" value="OUTER-MEMBRANE LIPOPROTEIN CARRIER PROTEIN"/>
    <property type="match status" value="1"/>
</dbReference>
<accession>A0A0P1MZ52</accession>
<accession>A0A0S4NEL2</accession>
<keyword evidence="3" id="KW-0449">Lipoprotein</keyword>
<protein>
    <submittedName>
        <fullName evidence="3">Outer membrane lipoprotein carrier protein</fullName>
    </submittedName>
</protein>
<evidence type="ECO:0000313" key="3">
    <source>
        <dbReference type="EMBL" id="CUU09381.1"/>
    </source>
</evidence>
<dbReference type="RefSeq" id="WP_047134377.1">
    <property type="nucleotide sequence ID" value="NZ_CZVI01000041.1"/>
</dbReference>
<reference evidence="3 4" key="2">
    <citation type="submission" date="2015-11" db="EMBL/GenBank/DDBJ databases">
        <authorList>
            <person name="Zhang Y."/>
            <person name="Guo Z."/>
        </authorList>
    </citation>
    <scope>NUCLEOTIDE SEQUENCE [LARGE SCALE GENOMIC DNA]</scope>
    <source>
        <strain evidence="3">JGI-4</strain>
    </source>
</reference>
<name>A0A0P1LFV3_9BACT</name>
<dbReference type="Proteomes" id="UP000182011">
    <property type="component" value="Unassembled WGS sequence"/>
</dbReference>
<accession>A0A0P1LFV3</accession>
<dbReference type="SUPFAM" id="SSF89392">
    <property type="entry name" value="Prokaryotic lipoproteins and lipoprotein localization factors"/>
    <property type="match status" value="1"/>
</dbReference>
<accession>A0A0P1L7M2</accession>
<proteinExistence type="predicted"/>
<accession>A0A0P1MFM2</accession>
<dbReference type="STRING" id="1633631.GCA_001442925_02339"/>